<evidence type="ECO:0000259" key="16">
    <source>
        <dbReference type="PROSITE" id="PS51718"/>
    </source>
</evidence>
<dbReference type="FunFam" id="3.40.50.300:FF:000172">
    <property type="entry name" value="Dynamin-1-like protein isoform 1"/>
    <property type="match status" value="1"/>
</dbReference>
<feature type="domain" description="Dynamin-type G" evidence="16">
    <location>
        <begin position="22"/>
        <end position="302"/>
    </location>
</feature>
<proteinExistence type="inferred from homology"/>
<dbReference type="InterPro" id="IPR027417">
    <property type="entry name" value="P-loop_NTPase"/>
</dbReference>
<dbReference type="Pfam" id="PF02212">
    <property type="entry name" value="GED"/>
    <property type="match status" value="1"/>
</dbReference>
<evidence type="ECO:0000256" key="5">
    <source>
        <dbReference type="ARBA" id="ARBA00022741"/>
    </source>
</evidence>
<dbReference type="SMART" id="SM00302">
    <property type="entry name" value="GED"/>
    <property type="match status" value="1"/>
</dbReference>
<evidence type="ECO:0000313" key="17">
    <source>
        <dbReference type="EMBL" id="GFG33507.1"/>
    </source>
</evidence>
<evidence type="ECO:0000256" key="6">
    <source>
        <dbReference type="ARBA" id="ARBA00022787"/>
    </source>
</evidence>
<dbReference type="PANTHER" id="PTHR11566">
    <property type="entry name" value="DYNAMIN"/>
    <property type="match status" value="1"/>
</dbReference>
<evidence type="ECO:0000256" key="2">
    <source>
        <dbReference type="ARBA" id="ARBA00004514"/>
    </source>
</evidence>
<dbReference type="CDD" id="cd08771">
    <property type="entry name" value="DLP_1"/>
    <property type="match status" value="1"/>
</dbReference>
<dbReference type="InterPro" id="IPR022812">
    <property type="entry name" value="Dynamin"/>
</dbReference>
<sequence>MEALIPVINKLQDVFNTVGADAIQLPQIIVVGTQSSGKSSVIESLVGRSFLPRGTGIVTRRPLVLQLVYCPKEDREHRTPEEGTLDLEEWGIFLHTKGKIYADFNEIRSEIDRETDRMAGHNKGICPEPISLKIYSSRVVNLTLVDLPGITKVPVGDQPDDIESQIRELVLKYISNPNSIILAVVTANTDMATSESLKLAKECDPDGRRTLAVVTKLDLMDAGTDAIDILCGRVIPVKLGIIGIVNRSQQDIMNNKSITDALKDEAAFLQRKYPTLANRNGTPYLAKTLNRLLMHHIRDCLPDLKTRVNVMVSQFQSLLNSYGEDVSDKSQTLLQIITKFASAYCSTIEGTSLYFARLYVNETIDRRDLHNPSPPRSMSFQVSFELLVKRQIRRLEEPSLRCVELVHEEMQRIIQHCGTEVQQEMLRFPKLHERIVDVVTHLLRRRLPTTNMMVENLVAIELAYINTKHPDFHKDAALVSSLLKSVEEDQRFPQAANKRHHPANVNQPLPIVAAESEKDMPKNHTISRYNHEQVINAVSWFSNYLPAARLEKEASTESSPSATPTHQNDVKGVLSPQKPVNLLPEVPIQTGRKLSEREQRDCDVIERLINSYFYIVRKSIQDSVPKAVMHFLVNFVKDNLQSELVTHLYKSDQAEELLNESEHVAQRRKEAADMLKLPPEMNVAIIKNRGSGRSKFFPYYIVPKLVYINHGHVCNMCCSISCWKLMVTIIPFSLILYLCNILRLKDVTLNMFLLKHQFSLVCRKFCRRLMVLCSLTRKLHQFYSMTWHSNKLDTSLVRSVRRICGEISSMALHS</sequence>
<dbReference type="GO" id="GO:0008289">
    <property type="term" value="F:lipid binding"/>
    <property type="evidence" value="ECO:0007669"/>
    <property type="project" value="UniProtKB-KW"/>
</dbReference>
<evidence type="ECO:0000256" key="14">
    <source>
        <dbReference type="SAM" id="MobiDB-lite"/>
    </source>
</evidence>
<evidence type="ECO:0000256" key="12">
    <source>
        <dbReference type="ARBA" id="ARBA00048040"/>
    </source>
</evidence>
<evidence type="ECO:0000256" key="1">
    <source>
        <dbReference type="ARBA" id="ARBA00004294"/>
    </source>
</evidence>
<dbReference type="Pfam" id="PF00350">
    <property type="entry name" value="Dynamin_N"/>
    <property type="match status" value="1"/>
</dbReference>
<dbReference type="Proteomes" id="UP000502823">
    <property type="component" value="Unassembled WGS sequence"/>
</dbReference>
<keyword evidence="18" id="KW-1185">Reference proteome</keyword>
<dbReference type="InterPro" id="IPR019762">
    <property type="entry name" value="Dynamin_GTPase_CS"/>
</dbReference>
<dbReference type="SUPFAM" id="SSF52540">
    <property type="entry name" value="P-loop containing nucleoside triphosphate hydrolases"/>
    <property type="match status" value="1"/>
</dbReference>
<evidence type="ECO:0000256" key="9">
    <source>
        <dbReference type="ARBA" id="ARBA00023128"/>
    </source>
</evidence>
<dbReference type="GO" id="GO:0005874">
    <property type="term" value="C:microtubule"/>
    <property type="evidence" value="ECO:0007669"/>
    <property type="project" value="TreeGrafter"/>
</dbReference>
<dbReference type="PROSITE" id="PS51718">
    <property type="entry name" value="G_DYNAMIN_2"/>
    <property type="match status" value="1"/>
</dbReference>
<feature type="region of interest" description="Disordered" evidence="14">
    <location>
        <begin position="552"/>
        <end position="575"/>
    </location>
</feature>
<evidence type="ECO:0000256" key="13">
    <source>
        <dbReference type="RuleBase" id="RU003932"/>
    </source>
</evidence>
<evidence type="ECO:0000256" key="10">
    <source>
        <dbReference type="ARBA" id="ARBA00023134"/>
    </source>
</evidence>
<dbReference type="GO" id="GO:0048312">
    <property type="term" value="P:intracellular distribution of mitochondria"/>
    <property type="evidence" value="ECO:0007669"/>
    <property type="project" value="TreeGrafter"/>
</dbReference>
<dbReference type="FunCoup" id="A0A6L2PUM3">
    <property type="interactions" value="2386"/>
</dbReference>
<keyword evidence="4" id="KW-0963">Cytoplasm</keyword>
<keyword evidence="6" id="KW-1000">Mitochondrion outer membrane</keyword>
<dbReference type="PRINTS" id="PR00195">
    <property type="entry name" value="DYNAMIN"/>
</dbReference>
<keyword evidence="11" id="KW-0472">Membrane</keyword>
<dbReference type="GO" id="GO:0005829">
    <property type="term" value="C:cytosol"/>
    <property type="evidence" value="ECO:0007669"/>
    <property type="project" value="UniProtKB-SubCell"/>
</dbReference>
<dbReference type="GO" id="GO:0008017">
    <property type="term" value="F:microtubule binding"/>
    <property type="evidence" value="ECO:0007669"/>
    <property type="project" value="TreeGrafter"/>
</dbReference>
<dbReference type="Pfam" id="PF01031">
    <property type="entry name" value="Dynamin_M"/>
    <property type="match status" value="2"/>
</dbReference>
<evidence type="ECO:0000256" key="8">
    <source>
        <dbReference type="ARBA" id="ARBA00023121"/>
    </source>
</evidence>
<keyword evidence="7" id="KW-0378">Hydrolase</keyword>
<dbReference type="InterPro" id="IPR000375">
    <property type="entry name" value="Dynamin_stalk"/>
</dbReference>
<dbReference type="InterPro" id="IPR003130">
    <property type="entry name" value="GED"/>
</dbReference>
<comment type="similarity">
    <text evidence="13">Belongs to the TRAFAC class dynamin-like GTPase superfamily. Dynamin/Fzo/YdjA family.</text>
</comment>
<dbReference type="InterPro" id="IPR001401">
    <property type="entry name" value="Dynamin_GTPase"/>
</dbReference>
<accession>A0A6L2PUM3</accession>
<name>A0A6L2PUM3_COPFO</name>
<feature type="compositionally biased region" description="Low complexity" evidence="14">
    <location>
        <begin position="556"/>
        <end position="565"/>
    </location>
</feature>
<dbReference type="AlphaFoldDB" id="A0A6L2PUM3"/>
<dbReference type="GO" id="GO:0000266">
    <property type="term" value="P:mitochondrial fission"/>
    <property type="evidence" value="ECO:0007669"/>
    <property type="project" value="TreeGrafter"/>
</dbReference>
<dbReference type="SMART" id="SM00053">
    <property type="entry name" value="DYNc"/>
    <property type="match status" value="1"/>
</dbReference>
<protein>
    <recommendedName>
        <fullName evidence="3">dynamin GTPase</fullName>
        <ecNumber evidence="3">3.6.5.5</ecNumber>
    </recommendedName>
</protein>
<dbReference type="GO" id="GO:0016559">
    <property type="term" value="P:peroxisome fission"/>
    <property type="evidence" value="ECO:0007669"/>
    <property type="project" value="TreeGrafter"/>
</dbReference>
<keyword evidence="8" id="KW-0446">Lipid-binding</keyword>
<dbReference type="PANTHER" id="PTHR11566:SF21">
    <property type="entry name" value="DYNAMIN RELATED PROTEIN 1, ISOFORM A"/>
    <property type="match status" value="1"/>
</dbReference>
<evidence type="ECO:0000256" key="7">
    <source>
        <dbReference type="ARBA" id="ARBA00022801"/>
    </source>
</evidence>
<gene>
    <name evidence="17" type="ORF">Cfor_04978</name>
</gene>
<keyword evidence="10 13" id="KW-0342">GTP-binding</keyword>
<evidence type="ECO:0000256" key="11">
    <source>
        <dbReference type="ARBA" id="ARBA00023136"/>
    </source>
</evidence>
<dbReference type="OrthoDB" id="5061070at2759"/>
<organism evidence="17 18">
    <name type="scientific">Coptotermes formosanus</name>
    <name type="common">Formosan subterranean termite</name>
    <dbReference type="NCBI Taxonomy" id="36987"/>
    <lineage>
        <taxon>Eukaryota</taxon>
        <taxon>Metazoa</taxon>
        <taxon>Ecdysozoa</taxon>
        <taxon>Arthropoda</taxon>
        <taxon>Hexapoda</taxon>
        <taxon>Insecta</taxon>
        <taxon>Pterygota</taxon>
        <taxon>Neoptera</taxon>
        <taxon>Polyneoptera</taxon>
        <taxon>Dictyoptera</taxon>
        <taxon>Blattodea</taxon>
        <taxon>Blattoidea</taxon>
        <taxon>Termitoidae</taxon>
        <taxon>Rhinotermitidae</taxon>
        <taxon>Coptotermes</taxon>
    </lineage>
</organism>
<dbReference type="PROSITE" id="PS00410">
    <property type="entry name" value="G_DYNAMIN_1"/>
    <property type="match status" value="1"/>
</dbReference>
<dbReference type="GO" id="GO:0003924">
    <property type="term" value="F:GTPase activity"/>
    <property type="evidence" value="ECO:0007669"/>
    <property type="project" value="InterPro"/>
</dbReference>
<dbReference type="GO" id="GO:0005525">
    <property type="term" value="F:GTP binding"/>
    <property type="evidence" value="ECO:0007669"/>
    <property type="project" value="UniProtKB-KW"/>
</dbReference>
<dbReference type="Gene3D" id="3.40.50.300">
    <property type="entry name" value="P-loop containing nucleotide triphosphate hydrolases"/>
    <property type="match status" value="1"/>
</dbReference>
<keyword evidence="9" id="KW-0496">Mitochondrion</keyword>
<dbReference type="InParanoid" id="A0A6L2PUM3"/>
<dbReference type="Gene3D" id="1.20.120.1240">
    <property type="entry name" value="Dynamin, middle domain"/>
    <property type="match status" value="1"/>
</dbReference>
<dbReference type="EC" id="3.6.5.5" evidence="3"/>
<dbReference type="GO" id="GO:0005741">
    <property type="term" value="C:mitochondrial outer membrane"/>
    <property type="evidence" value="ECO:0007669"/>
    <property type="project" value="UniProtKB-SubCell"/>
</dbReference>
<evidence type="ECO:0000256" key="4">
    <source>
        <dbReference type="ARBA" id="ARBA00022490"/>
    </source>
</evidence>
<feature type="domain" description="GED" evidence="15">
    <location>
        <begin position="602"/>
        <end position="693"/>
    </location>
</feature>
<dbReference type="EMBL" id="BLKM01000432">
    <property type="protein sequence ID" value="GFG33507.1"/>
    <property type="molecule type" value="Genomic_DNA"/>
</dbReference>
<keyword evidence="5 13" id="KW-0547">Nucleotide-binding</keyword>
<dbReference type="PROSITE" id="PS51388">
    <property type="entry name" value="GED"/>
    <property type="match status" value="1"/>
</dbReference>
<comment type="caution">
    <text evidence="17">The sequence shown here is derived from an EMBL/GenBank/DDBJ whole genome shotgun (WGS) entry which is preliminary data.</text>
</comment>
<dbReference type="InterPro" id="IPR045063">
    <property type="entry name" value="Dynamin_N"/>
</dbReference>
<evidence type="ECO:0000259" key="15">
    <source>
        <dbReference type="PROSITE" id="PS51388"/>
    </source>
</evidence>
<dbReference type="GO" id="GO:0006897">
    <property type="term" value="P:endocytosis"/>
    <property type="evidence" value="ECO:0007669"/>
    <property type="project" value="TreeGrafter"/>
</dbReference>
<evidence type="ECO:0000256" key="3">
    <source>
        <dbReference type="ARBA" id="ARBA00011980"/>
    </source>
</evidence>
<comment type="catalytic activity">
    <reaction evidence="12">
        <text>GTP + H2O = GDP + phosphate + H(+)</text>
        <dbReference type="Rhea" id="RHEA:19669"/>
        <dbReference type="ChEBI" id="CHEBI:15377"/>
        <dbReference type="ChEBI" id="CHEBI:15378"/>
        <dbReference type="ChEBI" id="CHEBI:37565"/>
        <dbReference type="ChEBI" id="CHEBI:43474"/>
        <dbReference type="ChEBI" id="CHEBI:58189"/>
        <dbReference type="EC" id="3.6.5.5"/>
    </reaction>
</comment>
<dbReference type="InterPro" id="IPR020850">
    <property type="entry name" value="GED_dom"/>
</dbReference>
<comment type="subcellular location">
    <subcellularLocation>
        <location evidence="2">Cytoplasm</location>
        <location evidence="2">Cytosol</location>
    </subcellularLocation>
    <subcellularLocation>
        <location evidence="1">Mitochondrion outer membrane</location>
    </subcellularLocation>
</comment>
<dbReference type="InterPro" id="IPR030381">
    <property type="entry name" value="G_DYNAMIN_dom"/>
</dbReference>
<reference evidence="18" key="1">
    <citation type="submission" date="2020-01" db="EMBL/GenBank/DDBJ databases">
        <title>Draft genome sequence of the Termite Coptotermes fromosanus.</title>
        <authorList>
            <person name="Itakura S."/>
            <person name="Yosikawa Y."/>
            <person name="Umezawa K."/>
        </authorList>
    </citation>
    <scope>NUCLEOTIDE SEQUENCE [LARGE SCALE GENOMIC DNA]</scope>
</reference>
<evidence type="ECO:0000313" key="18">
    <source>
        <dbReference type="Proteomes" id="UP000502823"/>
    </source>
</evidence>